<comment type="caution">
    <text evidence="2">The sequence shown here is derived from an EMBL/GenBank/DDBJ whole genome shotgun (WGS) entry which is preliminary data.</text>
</comment>
<proteinExistence type="predicted"/>
<protein>
    <recommendedName>
        <fullName evidence="4">Peptidase M61 catalytic domain-containing protein</fullName>
    </recommendedName>
</protein>
<feature type="chain" id="PRO_5026905440" description="Peptidase M61 catalytic domain-containing protein" evidence="1">
    <location>
        <begin position="19"/>
        <end position="438"/>
    </location>
</feature>
<dbReference type="Proteomes" id="UP000478837">
    <property type="component" value="Unassembled WGS sequence"/>
</dbReference>
<keyword evidence="3" id="KW-1185">Reference proteome</keyword>
<accession>A0A6L9MUX8</accession>
<dbReference type="AlphaFoldDB" id="A0A6L9MUX8"/>
<gene>
    <name evidence="2" type="ORF">GTW09_10805</name>
</gene>
<feature type="signal peptide" evidence="1">
    <location>
        <begin position="1"/>
        <end position="18"/>
    </location>
</feature>
<sequence length="438" mass="50287">MNIIKFILLFSLSFPTWATDESMVDISVVISKEGKWTLTYQTQKPVFRLSFVRNPDDSRIERWKPTISDFEIVFIENQEYLIKKDGSSFTKVSLHLTPTYKHLSKDYAPFSPYSDGGVLIYTGRLFACINQCLDETNLWRLSIQVPEGEHIIVSGKVYKGETSWIDSDDGMNIYVGSQQPIVTENVIAEIDSGLPEKIKLSLDSDIPKLMNYFEQRLGELEGVKPTLFASYANIDGHSSQGGTLSNQIFMHWNLNNLSEKVTDNKFLNNTIWFFAHEVAHLYQRSSKGDIYGEKHESWLHEGHADWLAALALLELYPETSEYVANKINRFRKHCSTGLGNFPLVEAADKGRFDLYYTCGLLIHQAIDLTLREKGKKDIYSLWVDFRMQAEKGDEKRSEIFLSHAEKWTSEDLVNRIKEVIESKLSNPDKTLIHLVTDE</sequence>
<organism evidence="2 3">
    <name type="scientific">Alteromonas hispanica</name>
    <dbReference type="NCBI Taxonomy" id="315421"/>
    <lineage>
        <taxon>Bacteria</taxon>
        <taxon>Pseudomonadati</taxon>
        <taxon>Pseudomonadota</taxon>
        <taxon>Gammaproteobacteria</taxon>
        <taxon>Alteromonadales</taxon>
        <taxon>Alteromonadaceae</taxon>
        <taxon>Alteromonas/Salinimonas group</taxon>
        <taxon>Alteromonas</taxon>
    </lineage>
</organism>
<evidence type="ECO:0000256" key="1">
    <source>
        <dbReference type="SAM" id="SignalP"/>
    </source>
</evidence>
<evidence type="ECO:0000313" key="3">
    <source>
        <dbReference type="Proteomes" id="UP000478837"/>
    </source>
</evidence>
<evidence type="ECO:0000313" key="2">
    <source>
        <dbReference type="EMBL" id="NDW22012.1"/>
    </source>
</evidence>
<dbReference type="EMBL" id="JAAAWP010000006">
    <property type="protein sequence ID" value="NDW22012.1"/>
    <property type="molecule type" value="Genomic_DNA"/>
</dbReference>
<evidence type="ECO:0008006" key="4">
    <source>
        <dbReference type="Google" id="ProtNLM"/>
    </source>
</evidence>
<dbReference type="RefSeq" id="WP_163111894.1">
    <property type="nucleotide sequence ID" value="NZ_JAAAWP010000006.1"/>
</dbReference>
<keyword evidence="1" id="KW-0732">Signal</keyword>
<reference evidence="2 3" key="1">
    <citation type="submission" date="2020-01" db="EMBL/GenBank/DDBJ databases">
        <title>Genomes of bacteria type strains.</title>
        <authorList>
            <person name="Chen J."/>
            <person name="Zhu S."/>
            <person name="Yang J."/>
        </authorList>
    </citation>
    <scope>NUCLEOTIDE SEQUENCE [LARGE SCALE GENOMIC DNA]</scope>
    <source>
        <strain evidence="2 3">LMG 22958</strain>
    </source>
</reference>
<name>A0A6L9MUX8_9ALTE</name>